<feature type="compositionally biased region" description="Low complexity" evidence="1">
    <location>
        <begin position="57"/>
        <end position="67"/>
    </location>
</feature>
<dbReference type="AlphaFoldDB" id="A0A5C3Q8Q4"/>
<organism evidence="2 3">
    <name type="scientific">Pterulicium gracile</name>
    <dbReference type="NCBI Taxonomy" id="1884261"/>
    <lineage>
        <taxon>Eukaryota</taxon>
        <taxon>Fungi</taxon>
        <taxon>Dikarya</taxon>
        <taxon>Basidiomycota</taxon>
        <taxon>Agaricomycotina</taxon>
        <taxon>Agaricomycetes</taxon>
        <taxon>Agaricomycetidae</taxon>
        <taxon>Agaricales</taxon>
        <taxon>Pleurotineae</taxon>
        <taxon>Pterulaceae</taxon>
        <taxon>Pterulicium</taxon>
    </lineage>
</organism>
<sequence>MDVCLEHVIGFAMNAIRYLTSNSTTHPTSTSISSAHSIPPSPDKPKVDESTTAHVFLPSSSSSSLSPDPISASLHCWTSHPLKYGIFPTLPTLSIELEGGTVEMYNFVLPTVYHYITVRPKGKEERTEKAYTFGKENGVRGASED</sequence>
<dbReference type="Gene3D" id="3.30.360.10">
    <property type="entry name" value="Dihydrodipicolinate Reductase, domain 2"/>
    <property type="match status" value="1"/>
</dbReference>
<protein>
    <submittedName>
        <fullName evidence="2">Uncharacterized protein</fullName>
    </submittedName>
</protein>
<accession>A0A5C3Q8Q4</accession>
<feature type="compositionally biased region" description="Low complexity" evidence="1">
    <location>
        <begin position="29"/>
        <end position="38"/>
    </location>
</feature>
<evidence type="ECO:0000256" key="1">
    <source>
        <dbReference type="SAM" id="MobiDB-lite"/>
    </source>
</evidence>
<evidence type="ECO:0000313" key="2">
    <source>
        <dbReference type="EMBL" id="TFK98464.1"/>
    </source>
</evidence>
<name>A0A5C3Q8Q4_9AGAR</name>
<dbReference type="Proteomes" id="UP000305067">
    <property type="component" value="Unassembled WGS sequence"/>
</dbReference>
<dbReference type="EMBL" id="ML178839">
    <property type="protein sequence ID" value="TFK98464.1"/>
    <property type="molecule type" value="Genomic_DNA"/>
</dbReference>
<keyword evidence="3" id="KW-1185">Reference proteome</keyword>
<dbReference type="STRING" id="1884261.A0A5C3Q8Q4"/>
<evidence type="ECO:0000313" key="3">
    <source>
        <dbReference type="Proteomes" id="UP000305067"/>
    </source>
</evidence>
<feature type="region of interest" description="Disordered" evidence="1">
    <location>
        <begin position="29"/>
        <end position="67"/>
    </location>
</feature>
<dbReference type="OrthoDB" id="3022587at2759"/>
<proteinExistence type="predicted"/>
<gene>
    <name evidence="2" type="ORF">BDV98DRAFT_572723</name>
</gene>
<reference evidence="2 3" key="1">
    <citation type="journal article" date="2019" name="Nat. Ecol. Evol.">
        <title>Megaphylogeny resolves global patterns of mushroom evolution.</title>
        <authorList>
            <person name="Varga T."/>
            <person name="Krizsan K."/>
            <person name="Foldi C."/>
            <person name="Dima B."/>
            <person name="Sanchez-Garcia M."/>
            <person name="Sanchez-Ramirez S."/>
            <person name="Szollosi G.J."/>
            <person name="Szarkandi J.G."/>
            <person name="Papp V."/>
            <person name="Albert L."/>
            <person name="Andreopoulos W."/>
            <person name="Angelini C."/>
            <person name="Antonin V."/>
            <person name="Barry K.W."/>
            <person name="Bougher N.L."/>
            <person name="Buchanan P."/>
            <person name="Buyck B."/>
            <person name="Bense V."/>
            <person name="Catcheside P."/>
            <person name="Chovatia M."/>
            <person name="Cooper J."/>
            <person name="Damon W."/>
            <person name="Desjardin D."/>
            <person name="Finy P."/>
            <person name="Geml J."/>
            <person name="Haridas S."/>
            <person name="Hughes K."/>
            <person name="Justo A."/>
            <person name="Karasinski D."/>
            <person name="Kautmanova I."/>
            <person name="Kiss B."/>
            <person name="Kocsube S."/>
            <person name="Kotiranta H."/>
            <person name="LaButti K.M."/>
            <person name="Lechner B.E."/>
            <person name="Liimatainen K."/>
            <person name="Lipzen A."/>
            <person name="Lukacs Z."/>
            <person name="Mihaltcheva S."/>
            <person name="Morgado L.N."/>
            <person name="Niskanen T."/>
            <person name="Noordeloos M.E."/>
            <person name="Ohm R.A."/>
            <person name="Ortiz-Santana B."/>
            <person name="Ovrebo C."/>
            <person name="Racz N."/>
            <person name="Riley R."/>
            <person name="Savchenko A."/>
            <person name="Shiryaev A."/>
            <person name="Soop K."/>
            <person name="Spirin V."/>
            <person name="Szebenyi C."/>
            <person name="Tomsovsky M."/>
            <person name="Tulloss R.E."/>
            <person name="Uehling J."/>
            <person name="Grigoriev I.V."/>
            <person name="Vagvolgyi C."/>
            <person name="Papp T."/>
            <person name="Martin F.M."/>
            <person name="Miettinen O."/>
            <person name="Hibbett D.S."/>
            <person name="Nagy L.G."/>
        </authorList>
    </citation>
    <scope>NUCLEOTIDE SEQUENCE [LARGE SCALE GENOMIC DNA]</scope>
    <source>
        <strain evidence="2 3">CBS 309.79</strain>
    </source>
</reference>